<gene>
    <name evidence="1" type="ORF">AFUS01_LOCUS20063</name>
</gene>
<dbReference type="Proteomes" id="UP000708208">
    <property type="component" value="Unassembled WGS sequence"/>
</dbReference>
<protein>
    <submittedName>
        <fullName evidence="1">Uncharacterized protein</fullName>
    </submittedName>
</protein>
<keyword evidence="2" id="KW-1185">Reference proteome</keyword>
<evidence type="ECO:0000313" key="1">
    <source>
        <dbReference type="EMBL" id="CAG7731476.1"/>
    </source>
</evidence>
<accession>A0A8J2KA85</accession>
<dbReference type="AlphaFoldDB" id="A0A8J2KA85"/>
<comment type="caution">
    <text evidence="1">The sequence shown here is derived from an EMBL/GenBank/DDBJ whole genome shotgun (WGS) entry which is preliminary data.</text>
</comment>
<proteinExistence type="predicted"/>
<evidence type="ECO:0000313" key="2">
    <source>
        <dbReference type="Proteomes" id="UP000708208"/>
    </source>
</evidence>
<sequence length="135" mass="15104">MVHKWHHLPGSQQKDVKYADHISVYFLPPSPSDVVFSNGPSVLVDHNQNYFFFCSPAHVPSPNVTTHKIANTGSVGKEGTTEEDDRVQTARCPLQQEVGDRFIHRGKYKLKSFNAPGWFFHTALQLAVNLADASD</sequence>
<name>A0A8J2KA85_9HEXA</name>
<organism evidence="1 2">
    <name type="scientific">Allacma fusca</name>
    <dbReference type="NCBI Taxonomy" id="39272"/>
    <lineage>
        <taxon>Eukaryota</taxon>
        <taxon>Metazoa</taxon>
        <taxon>Ecdysozoa</taxon>
        <taxon>Arthropoda</taxon>
        <taxon>Hexapoda</taxon>
        <taxon>Collembola</taxon>
        <taxon>Symphypleona</taxon>
        <taxon>Sminthuridae</taxon>
        <taxon>Allacma</taxon>
    </lineage>
</organism>
<reference evidence="1" key="1">
    <citation type="submission" date="2021-06" db="EMBL/GenBank/DDBJ databases">
        <authorList>
            <person name="Hodson N. C."/>
            <person name="Mongue J. A."/>
            <person name="Jaron S. K."/>
        </authorList>
    </citation>
    <scope>NUCLEOTIDE SEQUENCE</scope>
</reference>
<dbReference type="EMBL" id="CAJVCH010213596">
    <property type="protein sequence ID" value="CAG7731476.1"/>
    <property type="molecule type" value="Genomic_DNA"/>
</dbReference>